<dbReference type="InterPro" id="IPR008271">
    <property type="entry name" value="Ser/Thr_kinase_AS"/>
</dbReference>
<evidence type="ECO:0000259" key="10">
    <source>
        <dbReference type="PROSITE" id="PS50011"/>
    </source>
</evidence>
<keyword evidence="4" id="KW-0547">Nucleotide-binding</keyword>
<comment type="catalytic activity">
    <reaction evidence="7">
        <text>L-threonyl-[protein] + ATP = O-phospho-L-threonyl-[protein] + ADP + H(+)</text>
        <dbReference type="Rhea" id="RHEA:46608"/>
        <dbReference type="Rhea" id="RHEA-COMP:11060"/>
        <dbReference type="Rhea" id="RHEA-COMP:11605"/>
        <dbReference type="ChEBI" id="CHEBI:15378"/>
        <dbReference type="ChEBI" id="CHEBI:30013"/>
        <dbReference type="ChEBI" id="CHEBI:30616"/>
        <dbReference type="ChEBI" id="CHEBI:61977"/>
        <dbReference type="ChEBI" id="CHEBI:456216"/>
        <dbReference type="EC" id="2.7.11.1"/>
    </reaction>
</comment>
<dbReference type="SMART" id="SM00220">
    <property type="entry name" value="S_TKc"/>
    <property type="match status" value="1"/>
</dbReference>
<dbReference type="GO" id="GO:0035556">
    <property type="term" value="P:intracellular signal transduction"/>
    <property type="evidence" value="ECO:0007669"/>
    <property type="project" value="TreeGrafter"/>
</dbReference>
<dbReference type="GO" id="GO:0045719">
    <property type="term" value="P:negative regulation of glycogen biosynthetic process"/>
    <property type="evidence" value="ECO:0007669"/>
    <property type="project" value="TreeGrafter"/>
</dbReference>
<feature type="domain" description="Protein kinase" evidence="10">
    <location>
        <begin position="14"/>
        <end position="298"/>
    </location>
</feature>
<dbReference type="GO" id="GO:0004674">
    <property type="term" value="F:protein serine/threonine kinase activity"/>
    <property type="evidence" value="ECO:0007669"/>
    <property type="project" value="UniProtKB-KW"/>
</dbReference>
<dbReference type="PANTHER" id="PTHR24346:SF85">
    <property type="entry name" value="RIKEN CDNA 1810024B03 GENE"/>
    <property type="match status" value="1"/>
</dbReference>
<keyword evidence="3" id="KW-0808">Transferase</keyword>
<evidence type="ECO:0000256" key="4">
    <source>
        <dbReference type="ARBA" id="ARBA00022741"/>
    </source>
</evidence>
<dbReference type="GO" id="GO:0005634">
    <property type="term" value="C:nucleus"/>
    <property type="evidence" value="ECO:0007669"/>
    <property type="project" value="TreeGrafter"/>
</dbReference>
<dbReference type="Gene3D" id="1.10.510.10">
    <property type="entry name" value="Transferase(Phosphotransferase) domain 1"/>
    <property type="match status" value="1"/>
</dbReference>
<evidence type="ECO:0000313" key="11">
    <source>
        <dbReference type="EMBL" id="KAK7796541.1"/>
    </source>
</evidence>
<dbReference type="AlphaFoldDB" id="A0AAW0H1V4"/>
<evidence type="ECO:0000256" key="7">
    <source>
        <dbReference type="ARBA" id="ARBA00047899"/>
    </source>
</evidence>
<evidence type="ECO:0000313" key="12">
    <source>
        <dbReference type="Proteomes" id="UP001488838"/>
    </source>
</evidence>
<keyword evidence="12" id="KW-1185">Reference proteome</keyword>
<keyword evidence="5" id="KW-0418">Kinase</keyword>
<dbReference type="Pfam" id="PF00069">
    <property type="entry name" value="Pkinase"/>
    <property type="match status" value="1"/>
</dbReference>
<dbReference type="EC" id="2.7.11.1" evidence="1"/>
<protein>
    <recommendedName>
        <fullName evidence="1">non-specific serine/threonine protein kinase</fullName>
        <ecNumber evidence="1">2.7.11.1</ecNumber>
    </recommendedName>
</protein>
<feature type="compositionally biased region" description="Polar residues" evidence="9">
    <location>
        <begin position="303"/>
        <end position="316"/>
    </location>
</feature>
<dbReference type="SUPFAM" id="SSF56112">
    <property type="entry name" value="Protein kinase-like (PK-like)"/>
    <property type="match status" value="1"/>
</dbReference>
<gene>
    <name evidence="11" type="ORF">U0070_010861</name>
</gene>
<evidence type="ECO:0000256" key="1">
    <source>
        <dbReference type="ARBA" id="ARBA00012513"/>
    </source>
</evidence>
<organism evidence="11 12">
    <name type="scientific">Myodes glareolus</name>
    <name type="common">Bank vole</name>
    <name type="synonym">Clethrionomys glareolus</name>
    <dbReference type="NCBI Taxonomy" id="447135"/>
    <lineage>
        <taxon>Eukaryota</taxon>
        <taxon>Metazoa</taxon>
        <taxon>Chordata</taxon>
        <taxon>Craniata</taxon>
        <taxon>Vertebrata</taxon>
        <taxon>Euteleostomi</taxon>
        <taxon>Mammalia</taxon>
        <taxon>Eutheria</taxon>
        <taxon>Euarchontoglires</taxon>
        <taxon>Glires</taxon>
        <taxon>Rodentia</taxon>
        <taxon>Myomorpha</taxon>
        <taxon>Muroidea</taxon>
        <taxon>Cricetidae</taxon>
        <taxon>Arvicolinae</taxon>
        <taxon>Myodes</taxon>
    </lineage>
</organism>
<sequence>MAVSSDPNILQKDFRILTHLAAGSFGEVKLACHIPTKTTVAVKILRKKSNVLGEINSEAKILQSLEHSNIIKFFHIIDTWSRTYIVMEYVAGKDLKLFISEVGHLKEQEARPIFQQVVSAVHFLHQRCIAHRDIKLENILIDGYGKVKLCDFGLAIQLAEGQMLKKVCGSLLYMAPEILAREPYDGLARRASEPALPTIREAGMRQSKEGVEGGCKRCQSLINLNKYSCLKLKPCSEDTVPEGGVLMANVIQCATGDIGDNMDSVGKSPGDLSLCESLLNGRPTLFLNMDFLTEKPSMEPNMPHNQPQIRSTTSASRPFKGWKRMRKRISHVLGGLLICVMPVPE</sequence>
<evidence type="ECO:0000256" key="6">
    <source>
        <dbReference type="ARBA" id="ARBA00022840"/>
    </source>
</evidence>
<dbReference type="GO" id="GO:0005524">
    <property type="term" value="F:ATP binding"/>
    <property type="evidence" value="ECO:0007669"/>
    <property type="project" value="UniProtKB-KW"/>
</dbReference>
<evidence type="ECO:0000256" key="2">
    <source>
        <dbReference type="ARBA" id="ARBA00022527"/>
    </source>
</evidence>
<dbReference type="Proteomes" id="UP001488838">
    <property type="component" value="Unassembled WGS sequence"/>
</dbReference>
<dbReference type="PANTHER" id="PTHR24346">
    <property type="entry name" value="MAP/MICROTUBULE AFFINITY-REGULATING KINASE"/>
    <property type="match status" value="1"/>
</dbReference>
<feature type="region of interest" description="Disordered" evidence="9">
    <location>
        <begin position="298"/>
        <end position="318"/>
    </location>
</feature>
<evidence type="ECO:0000256" key="5">
    <source>
        <dbReference type="ARBA" id="ARBA00022777"/>
    </source>
</evidence>
<evidence type="ECO:0000256" key="8">
    <source>
        <dbReference type="ARBA" id="ARBA00048679"/>
    </source>
</evidence>
<dbReference type="PROSITE" id="PS00108">
    <property type="entry name" value="PROTEIN_KINASE_ST"/>
    <property type="match status" value="1"/>
</dbReference>
<keyword evidence="6" id="KW-0067">ATP-binding</keyword>
<reference evidence="11 12" key="1">
    <citation type="journal article" date="2023" name="bioRxiv">
        <title>Conserved and derived expression patterns and positive selection on dental genes reveal complex evolutionary context of ever-growing rodent molars.</title>
        <authorList>
            <person name="Calamari Z.T."/>
            <person name="Song A."/>
            <person name="Cohen E."/>
            <person name="Akter M."/>
            <person name="Roy R.D."/>
            <person name="Hallikas O."/>
            <person name="Christensen M.M."/>
            <person name="Li P."/>
            <person name="Marangoni P."/>
            <person name="Jernvall J."/>
            <person name="Klein O.D."/>
        </authorList>
    </citation>
    <scope>NUCLEOTIDE SEQUENCE [LARGE SCALE GENOMIC DNA]</scope>
    <source>
        <strain evidence="11">V071</strain>
    </source>
</reference>
<proteinExistence type="predicted"/>
<dbReference type="InterPro" id="IPR000719">
    <property type="entry name" value="Prot_kinase_dom"/>
</dbReference>
<dbReference type="EMBL" id="JBBHLL010001140">
    <property type="protein sequence ID" value="KAK7796541.1"/>
    <property type="molecule type" value="Genomic_DNA"/>
</dbReference>
<evidence type="ECO:0000256" key="9">
    <source>
        <dbReference type="SAM" id="MobiDB-lite"/>
    </source>
</evidence>
<dbReference type="FunFam" id="3.30.200.20:FF:000042">
    <property type="entry name" value="Aurora kinase A"/>
    <property type="match status" value="1"/>
</dbReference>
<keyword evidence="2" id="KW-0723">Serine/threonine-protein kinase</keyword>
<name>A0AAW0H1V4_MYOGA</name>
<dbReference type="GO" id="GO:0005829">
    <property type="term" value="C:cytosol"/>
    <property type="evidence" value="ECO:0007669"/>
    <property type="project" value="TreeGrafter"/>
</dbReference>
<comment type="catalytic activity">
    <reaction evidence="8">
        <text>L-seryl-[protein] + ATP = O-phospho-L-seryl-[protein] + ADP + H(+)</text>
        <dbReference type="Rhea" id="RHEA:17989"/>
        <dbReference type="Rhea" id="RHEA-COMP:9863"/>
        <dbReference type="Rhea" id="RHEA-COMP:11604"/>
        <dbReference type="ChEBI" id="CHEBI:15378"/>
        <dbReference type="ChEBI" id="CHEBI:29999"/>
        <dbReference type="ChEBI" id="CHEBI:30616"/>
        <dbReference type="ChEBI" id="CHEBI:83421"/>
        <dbReference type="ChEBI" id="CHEBI:456216"/>
        <dbReference type="EC" id="2.7.11.1"/>
    </reaction>
</comment>
<evidence type="ECO:0000256" key="3">
    <source>
        <dbReference type="ARBA" id="ARBA00022679"/>
    </source>
</evidence>
<comment type="caution">
    <text evidence="11">The sequence shown here is derived from an EMBL/GenBank/DDBJ whole genome shotgun (WGS) entry which is preliminary data.</text>
</comment>
<dbReference type="FunFam" id="1.10.510.10:FF:000571">
    <property type="entry name" value="Maternal embryonic leucine zipper kinase"/>
    <property type="match status" value="1"/>
</dbReference>
<accession>A0AAW0H1V4</accession>
<dbReference type="PROSITE" id="PS50011">
    <property type="entry name" value="PROTEIN_KINASE_DOM"/>
    <property type="match status" value="1"/>
</dbReference>
<dbReference type="InterPro" id="IPR011009">
    <property type="entry name" value="Kinase-like_dom_sf"/>
</dbReference>